<reference evidence="9" key="1">
    <citation type="journal article" date="2019" name="Int. J. Syst. Evol. Microbiol.">
        <title>The Global Catalogue of Microorganisms (GCM) 10K type strain sequencing project: providing services to taxonomists for standard genome sequencing and annotation.</title>
        <authorList>
            <consortium name="The Broad Institute Genomics Platform"/>
            <consortium name="The Broad Institute Genome Sequencing Center for Infectious Disease"/>
            <person name="Wu L."/>
            <person name="Ma J."/>
        </authorList>
    </citation>
    <scope>NUCLEOTIDE SEQUENCE [LARGE SCALE GENOMIC DNA]</scope>
    <source>
        <strain evidence="9">CCUG 58938</strain>
    </source>
</reference>
<dbReference type="SUPFAM" id="SSF51905">
    <property type="entry name" value="FAD/NAD(P)-binding domain"/>
    <property type="match status" value="1"/>
</dbReference>
<dbReference type="Pfam" id="PF01593">
    <property type="entry name" value="Amino_oxidase"/>
    <property type="match status" value="1"/>
</dbReference>
<evidence type="ECO:0000256" key="5">
    <source>
        <dbReference type="ARBA" id="ARBA00023070"/>
    </source>
</evidence>
<keyword evidence="5" id="KW-0073">Auxin biosynthesis</keyword>
<evidence type="ECO:0000256" key="1">
    <source>
        <dbReference type="ARBA" id="ARBA00004814"/>
    </source>
</evidence>
<evidence type="ECO:0000256" key="4">
    <source>
        <dbReference type="ARBA" id="ARBA00017871"/>
    </source>
</evidence>
<dbReference type="Gene3D" id="3.50.50.60">
    <property type="entry name" value="FAD/NAD(P)-binding domain"/>
    <property type="match status" value="1"/>
</dbReference>
<dbReference type="InterPro" id="IPR002937">
    <property type="entry name" value="Amino_oxidase"/>
</dbReference>
<comment type="caution">
    <text evidence="8">The sequence shown here is derived from an EMBL/GenBank/DDBJ whole genome shotgun (WGS) entry which is preliminary data.</text>
</comment>
<proteinExistence type="inferred from homology"/>
<sequence length="425" mass="46592">MVDVIIIGAGAAGLAAARIISKSGKSVTVLEARNRVGGRIYTLQKDDFSFPVEAGAEFVHGNLPHTTALLKEAEVSFYETSGNTWNVHNGEVSEGDLFPDEWGELLQKLNALEHDMSIAQFLDRYFHDEKYTALRESIVRFVQGYDAADTTKASAFALRDEWSGEDSLTGYRPHGGYSLLIDFLVNECLQQGSVFHFNSVVQEIYHNKDHVEVKTEGGERYIAKKLLVTIPPAVIKTGSVVFTPALGDHMNAIQKIETGSVIKFLVEFKSAFWEKNKNAAPYRSMPGLQFVFSDASIPTWWTQQPVPDPLLTGWLAGPAASDNTKDENALLHEAVKALAYIFGCTIQAIEEQIKAMTVINWGADHFSRGAYAYKTVDTNSALAILSEPVSNTIYFAGEAFYNGPEMGTVEAALASGTTTAQKMLA</sequence>
<evidence type="ECO:0000313" key="8">
    <source>
        <dbReference type="EMBL" id="MFD1002397.1"/>
    </source>
</evidence>
<comment type="catalytic activity">
    <reaction evidence="6">
        <text>L-tryptophan + O2 = indole-3-acetamide + CO2 + H2O</text>
        <dbReference type="Rhea" id="RHEA:16165"/>
        <dbReference type="ChEBI" id="CHEBI:15377"/>
        <dbReference type="ChEBI" id="CHEBI:15379"/>
        <dbReference type="ChEBI" id="CHEBI:16031"/>
        <dbReference type="ChEBI" id="CHEBI:16526"/>
        <dbReference type="ChEBI" id="CHEBI:57912"/>
        <dbReference type="EC" id="1.13.12.3"/>
    </reaction>
</comment>
<dbReference type="PRINTS" id="PR00420">
    <property type="entry name" value="RNGMNOXGNASE"/>
</dbReference>
<evidence type="ECO:0000256" key="2">
    <source>
        <dbReference type="ARBA" id="ARBA00005833"/>
    </source>
</evidence>
<dbReference type="EC" id="1.13.12.3" evidence="3"/>
<gene>
    <name evidence="8" type="ORF">ACFQ21_23945</name>
</gene>
<dbReference type="RefSeq" id="WP_377583458.1">
    <property type="nucleotide sequence ID" value="NZ_JBHTKA010000008.1"/>
</dbReference>
<accession>A0ABW3K8V5</accession>
<comment type="pathway">
    <text evidence="1">Plant hormone metabolism; auxin biosynthesis.</text>
</comment>
<name>A0ABW3K8V5_9BACT</name>
<dbReference type="PANTHER" id="PTHR10742:SF410">
    <property type="entry name" value="LYSINE-SPECIFIC HISTONE DEMETHYLASE 2"/>
    <property type="match status" value="1"/>
</dbReference>
<organism evidence="8 9">
    <name type="scientific">Ohtaekwangia kribbensis</name>
    <dbReference type="NCBI Taxonomy" id="688913"/>
    <lineage>
        <taxon>Bacteria</taxon>
        <taxon>Pseudomonadati</taxon>
        <taxon>Bacteroidota</taxon>
        <taxon>Cytophagia</taxon>
        <taxon>Cytophagales</taxon>
        <taxon>Fulvivirgaceae</taxon>
        <taxon>Ohtaekwangia</taxon>
    </lineage>
</organism>
<dbReference type="SUPFAM" id="SSF54373">
    <property type="entry name" value="FAD-linked reductases, C-terminal domain"/>
    <property type="match status" value="1"/>
</dbReference>
<keyword evidence="9" id="KW-1185">Reference proteome</keyword>
<evidence type="ECO:0000259" key="7">
    <source>
        <dbReference type="Pfam" id="PF01593"/>
    </source>
</evidence>
<dbReference type="InterPro" id="IPR036188">
    <property type="entry name" value="FAD/NAD-bd_sf"/>
</dbReference>
<dbReference type="InterPro" id="IPR050281">
    <property type="entry name" value="Flavin_monoamine_oxidase"/>
</dbReference>
<protein>
    <recommendedName>
        <fullName evidence="4">Tryptophan 2-monooxygenase</fullName>
        <ecNumber evidence="3">1.13.12.3</ecNumber>
    </recommendedName>
</protein>
<dbReference type="Proteomes" id="UP001597112">
    <property type="component" value="Unassembled WGS sequence"/>
</dbReference>
<feature type="domain" description="Amine oxidase" evidence="7">
    <location>
        <begin position="12"/>
        <end position="424"/>
    </location>
</feature>
<dbReference type="PANTHER" id="PTHR10742">
    <property type="entry name" value="FLAVIN MONOAMINE OXIDASE"/>
    <property type="match status" value="1"/>
</dbReference>
<dbReference type="EMBL" id="JBHTKA010000008">
    <property type="protein sequence ID" value="MFD1002397.1"/>
    <property type="molecule type" value="Genomic_DNA"/>
</dbReference>
<evidence type="ECO:0000256" key="6">
    <source>
        <dbReference type="ARBA" id="ARBA00047321"/>
    </source>
</evidence>
<evidence type="ECO:0000256" key="3">
    <source>
        <dbReference type="ARBA" id="ARBA00012535"/>
    </source>
</evidence>
<evidence type="ECO:0000313" key="9">
    <source>
        <dbReference type="Proteomes" id="UP001597112"/>
    </source>
</evidence>
<comment type="similarity">
    <text evidence="2">Belongs to the tryptophan 2-monooxygenase family.</text>
</comment>